<evidence type="ECO:0000313" key="2">
    <source>
        <dbReference type="Proteomes" id="UP000541558"/>
    </source>
</evidence>
<accession>A0A8H5C654</accession>
<reference evidence="1 2" key="1">
    <citation type="journal article" date="2020" name="ISME J.">
        <title>Uncovering the hidden diversity of litter-decomposition mechanisms in mushroom-forming fungi.</title>
        <authorList>
            <person name="Floudas D."/>
            <person name="Bentzer J."/>
            <person name="Ahren D."/>
            <person name="Johansson T."/>
            <person name="Persson P."/>
            <person name="Tunlid A."/>
        </authorList>
    </citation>
    <scope>NUCLEOTIDE SEQUENCE [LARGE SCALE GENOMIC DNA]</scope>
    <source>
        <strain evidence="1 2">CBS 175.51</strain>
    </source>
</reference>
<evidence type="ECO:0000313" key="1">
    <source>
        <dbReference type="EMBL" id="KAF5335673.1"/>
    </source>
</evidence>
<proteinExistence type="predicted"/>
<keyword evidence="2" id="KW-1185">Reference proteome</keyword>
<dbReference type="AlphaFoldDB" id="A0A8H5C654"/>
<dbReference type="OrthoDB" id="10653397at2759"/>
<gene>
    <name evidence="1" type="ORF">D9611_009696</name>
</gene>
<protein>
    <submittedName>
        <fullName evidence="1">Uncharacterized protein</fullName>
    </submittedName>
</protein>
<comment type="caution">
    <text evidence="1">The sequence shown here is derived from an EMBL/GenBank/DDBJ whole genome shotgun (WGS) entry which is preliminary data.</text>
</comment>
<dbReference type="EMBL" id="JAACJK010000060">
    <property type="protein sequence ID" value="KAF5335673.1"/>
    <property type="molecule type" value="Genomic_DNA"/>
</dbReference>
<sequence length="162" mass="17045">MSSRSTVVVDASEYSTSTVPMVVTAFAVVVCFRSDDLDTRMDSRPSWAMASKSLSSLCMPSPSLHHLVVEARERRLSPKPAPSMTTRSSPGLLVVVTNAARVGGQVVLVAVVVGFGQNKTSCRRLAIASAVTKPSPVAEHLVPSSRVAGGRVDAVPRESAVL</sequence>
<dbReference type="Proteomes" id="UP000541558">
    <property type="component" value="Unassembled WGS sequence"/>
</dbReference>
<organism evidence="1 2">
    <name type="scientific">Ephemerocybe angulata</name>
    <dbReference type="NCBI Taxonomy" id="980116"/>
    <lineage>
        <taxon>Eukaryota</taxon>
        <taxon>Fungi</taxon>
        <taxon>Dikarya</taxon>
        <taxon>Basidiomycota</taxon>
        <taxon>Agaricomycotina</taxon>
        <taxon>Agaricomycetes</taxon>
        <taxon>Agaricomycetidae</taxon>
        <taxon>Agaricales</taxon>
        <taxon>Agaricineae</taxon>
        <taxon>Psathyrellaceae</taxon>
        <taxon>Ephemerocybe</taxon>
    </lineage>
</organism>
<name>A0A8H5C654_9AGAR</name>